<evidence type="ECO:0000313" key="5">
    <source>
        <dbReference type="Proteomes" id="UP001176961"/>
    </source>
</evidence>
<dbReference type="SUPFAM" id="SSF56574">
    <property type="entry name" value="Serpins"/>
    <property type="match status" value="1"/>
</dbReference>
<dbReference type="Pfam" id="PF00079">
    <property type="entry name" value="Serpin"/>
    <property type="match status" value="1"/>
</dbReference>
<dbReference type="EMBL" id="CATQJL010000112">
    <property type="protein sequence ID" value="CAJ0593639.1"/>
    <property type="molecule type" value="Genomic_DNA"/>
</dbReference>
<evidence type="ECO:0000256" key="1">
    <source>
        <dbReference type="ARBA" id="ARBA00009500"/>
    </source>
</evidence>
<dbReference type="PROSITE" id="PS00284">
    <property type="entry name" value="SERPIN"/>
    <property type="match status" value="1"/>
</dbReference>
<name>A0AA36DTT3_CYLNA</name>
<dbReference type="AlphaFoldDB" id="A0AA36DTT3"/>
<comment type="caution">
    <text evidence="4">The sequence shown here is derived from an EMBL/GenBank/DDBJ whole genome shotgun (WGS) entry which is preliminary data.</text>
</comment>
<dbReference type="InterPro" id="IPR042185">
    <property type="entry name" value="Serpin_sf_2"/>
</dbReference>
<dbReference type="InterPro" id="IPR023796">
    <property type="entry name" value="Serpin_dom"/>
</dbReference>
<evidence type="ECO:0000259" key="3">
    <source>
        <dbReference type="SMART" id="SM00093"/>
    </source>
</evidence>
<dbReference type="Gene3D" id="3.30.497.10">
    <property type="entry name" value="Antithrombin, subunit I, domain 2"/>
    <property type="match status" value="1"/>
</dbReference>
<dbReference type="GO" id="GO:0005615">
    <property type="term" value="C:extracellular space"/>
    <property type="evidence" value="ECO:0007669"/>
    <property type="project" value="InterPro"/>
</dbReference>
<accession>A0AA36DTT3</accession>
<evidence type="ECO:0000313" key="4">
    <source>
        <dbReference type="EMBL" id="CAJ0593639.1"/>
    </source>
</evidence>
<reference evidence="4" key="1">
    <citation type="submission" date="2023-07" db="EMBL/GenBank/DDBJ databases">
        <authorList>
            <consortium name="CYATHOMIX"/>
        </authorList>
    </citation>
    <scope>NUCLEOTIDE SEQUENCE</scope>
    <source>
        <strain evidence="4">N/A</strain>
    </source>
</reference>
<dbReference type="InterPro" id="IPR023795">
    <property type="entry name" value="Serpin_CS"/>
</dbReference>
<dbReference type="Gene3D" id="2.30.39.10">
    <property type="entry name" value="Alpha-1-antitrypsin, domain 1"/>
    <property type="match status" value="1"/>
</dbReference>
<feature type="domain" description="Serpin" evidence="3">
    <location>
        <begin position="23"/>
        <end position="376"/>
    </location>
</feature>
<comment type="similarity">
    <text evidence="1 2">Belongs to the serpin family.</text>
</comment>
<dbReference type="PANTHER" id="PTHR11461:SF211">
    <property type="entry name" value="GH10112P-RELATED"/>
    <property type="match status" value="1"/>
</dbReference>
<protein>
    <recommendedName>
        <fullName evidence="3">Serpin domain-containing protein</fullName>
    </recommendedName>
</protein>
<evidence type="ECO:0000256" key="2">
    <source>
        <dbReference type="RuleBase" id="RU000411"/>
    </source>
</evidence>
<dbReference type="InterPro" id="IPR042178">
    <property type="entry name" value="Serpin_sf_1"/>
</dbReference>
<proteinExistence type="inferred from homology"/>
<sequence length="376" mass="42275">MTVALLSPSDDASMQIAEMNFGLNMLRQSPASEQMVVSPLSVIFALAMVQLGAKGRTKTQINQLISNGAGDGAIVNFYSDLSKNITNHSNGAQAKIANGFFLDKKFSIKDDYSSALVKRYAAKIEALDFGQAKITAKIIDDFVNATTEGKIKDFIKEDVVDGAISLIVNAVYFKADWWNKFSHHFTAKDVFYHSKTNKRETEFMNEYSEYRLYAENDDVMVLSLPYKDKSYAFTVLLPKKRFGLKDLRTRLNGLMIRNLLSQLKPEYLTIRIPKMKIETNYKLKEALKHMGITDLFTNQANLTGISDLPLHVSKAAHRALIEVDEDGTTAAAATYFVLRLTAARPNMNKPKMFVADHPFLFILTKDNNPFFIGQYA</sequence>
<dbReference type="InterPro" id="IPR000215">
    <property type="entry name" value="Serpin_fam"/>
</dbReference>
<dbReference type="PANTHER" id="PTHR11461">
    <property type="entry name" value="SERINE PROTEASE INHIBITOR, SERPIN"/>
    <property type="match status" value="1"/>
</dbReference>
<dbReference type="Proteomes" id="UP001176961">
    <property type="component" value="Unassembled WGS sequence"/>
</dbReference>
<dbReference type="SMART" id="SM00093">
    <property type="entry name" value="SERPIN"/>
    <property type="match status" value="1"/>
</dbReference>
<keyword evidence="5" id="KW-1185">Reference proteome</keyword>
<gene>
    <name evidence="4" type="ORF">CYNAS_LOCUS5622</name>
</gene>
<organism evidence="4 5">
    <name type="scientific">Cylicocyclus nassatus</name>
    <name type="common">Nematode worm</name>
    <dbReference type="NCBI Taxonomy" id="53992"/>
    <lineage>
        <taxon>Eukaryota</taxon>
        <taxon>Metazoa</taxon>
        <taxon>Ecdysozoa</taxon>
        <taxon>Nematoda</taxon>
        <taxon>Chromadorea</taxon>
        <taxon>Rhabditida</taxon>
        <taxon>Rhabditina</taxon>
        <taxon>Rhabditomorpha</taxon>
        <taxon>Strongyloidea</taxon>
        <taxon>Strongylidae</taxon>
        <taxon>Cylicocyclus</taxon>
    </lineage>
</organism>
<dbReference type="InterPro" id="IPR036186">
    <property type="entry name" value="Serpin_sf"/>
</dbReference>
<dbReference type="GO" id="GO:0004867">
    <property type="term" value="F:serine-type endopeptidase inhibitor activity"/>
    <property type="evidence" value="ECO:0007669"/>
    <property type="project" value="InterPro"/>
</dbReference>